<comment type="caution">
    <text evidence="4">The sequence shown here is derived from an EMBL/GenBank/DDBJ whole genome shotgun (WGS) entry which is preliminary data.</text>
</comment>
<protein>
    <submittedName>
        <fullName evidence="4">Uncharacterized protein</fullName>
    </submittedName>
</protein>
<dbReference type="Pfam" id="PF17643">
    <property type="entry name" value="TssR"/>
    <property type="match status" value="1"/>
</dbReference>
<dbReference type="EMBL" id="FZNZ01000014">
    <property type="protein sequence ID" value="SNR85108.1"/>
    <property type="molecule type" value="Genomic_DNA"/>
</dbReference>
<dbReference type="RefSeq" id="WP_089366242.1">
    <property type="nucleotide sequence ID" value="NZ_CP023864.1"/>
</dbReference>
<reference evidence="4 5" key="1">
    <citation type="submission" date="2017-06" db="EMBL/GenBank/DDBJ databases">
        <authorList>
            <person name="Varghese N."/>
            <person name="Submissions S."/>
        </authorList>
    </citation>
    <scope>NUCLEOTIDE SEQUENCE [LARGE SCALE GENOMIC DNA]</scope>
    <source>
        <strain evidence="4 5">DSM 26989</strain>
    </source>
</reference>
<keyword evidence="5" id="KW-1185">Reference proteome</keyword>
<dbReference type="Pfam" id="PF20780">
    <property type="entry name" value="TssR_M"/>
    <property type="match status" value="1"/>
</dbReference>
<dbReference type="Proteomes" id="UP000198427">
    <property type="component" value="Unassembled WGS sequence"/>
</dbReference>
<dbReference type="OrthoDB" id="1064644at2"/>
<feature type="domain" description="Type VI secretion system TssR-like VWA" evidence="3">
    <location>
        <begin position="288"/>
        <end position="562"/>
    </location>
</feature>
<dbReference type="AlphaFoldDB" id="A0A2N9QSA1"/>
<dbReference type="InterPro" id="IPR049360">
    <property type="entry name" value="T6SS_TssR-like_VWA"/>
</dbReference>
<sequence length="760" mass="85548">MKKGFIKTLYGLSGLVFCLALPQCLTAQVARYDKTKTVGHTSFNYPVGGAGAQQVRDNNDIHIVFSDRSHNKAYAEPYAQRVLSEQKMGSPFYVIGEKNGYYKVVAANQELLGQPKGLFAPLYSGRTHFKDAKKSPFVGWIDKNAVLEFNHSFVSKDNNFPLRYRVGATRAARLSDLKTFFTKDSLNLYNDPFFLEKTKGKLVDGQIVYAYKYDVSRQAVLVADRPALSDSLRTVLGWVPSDLIAMVGQNRVFLLDSPYPVFGNYQLGSNLLFTSDGNYLGNYEDPRVAINMPLALWDRKKSMMVNAKGEDVSVADLDQLIENSKKMNIHLIFYSQDRMQVRNLLNALQGLEGKFGKASQVRFSATAVSDKGNKHLALTSDFGSWIDFLANATAPNTLPVSGGAGFHAAMNKIFSETPYTKFENNVFIILGTDEFPTFTSEINAEMYTRSATLFLAQMLGRLTPSYQSFVLQSKTLLDNNTSEYMSYAKDYLCASDWSKGGLFTDISTESENAFVLDAPKNGIVTGGFVYPRLDTELTNTGFARVLDSLFVRIDERNQKLVAVSTDAENQYGALRAIPTQEMVNTTKDAGVPVESIEKNNINDLYFKEMLISPMELSTYDEGYLFDAVELKNLLEGYRALMPYFHADSLSNQQLFELRRNFKLQSDLVNRLSYRTVLKNKSSISSVFYHRLSVPSSDVLNNIVRVKDITRKKCDESKWEAAYKEMLDRLVDLESRFKSGRLRTVLVAGKTYYFVPIKEVP</sequence>
<dbReference type="InterPro" id="IPR049359">
    <property type="entry name" value="T6SS_TssR-like_dom_2"/>
</dbReference>
<evidence type="ECO:0000259" key="1">
    <source>
        <dbReference type="Pfam" id="PF17643"/>
    </source>
</evidence>
<dbReference type="InterPro" id="IPR040530">
    <property type="entry name" value="T6SS_TssR-like_N"/>
</dbReference>
<evidence type="ECO:0000313" key="5">
    <source>
        <dbReference type="Proteomes" id="UP000198427"/>
    </source>
</evidence>
<evidence type="ECO:0000259" key="3">
    <source>
        <dbReference type="Pfam" id="PF20782"/>
    </source>
</evidence>
<dbReference type="GeneID" id="94030667"/>
<name>A0A2N9QSA1_9BACT</name>
<proteinExistence type="predicted"/>
<evidence type="ECO:0000313" key="4">
    <source>
        <dbReference type="EMBL" id="SNR85108.1"/>
    </source>
</evidence>
<feature type="domain" description="Type VI secretion system TssR-like N-terminal barrel" evidence="1">
    <location>
        <begin position="42"/>
        <end position="147"/>
    </location>
</feature>
<dbReference type="Pfam" id="PF20782">
    <property type="entry name" value="TssR_VWA"/>
    <property type="match status" value="1"/>
</dbReference>
<evidence type="ECO:0000259" key="2">
    <source>
        <dbReference type="Pfam" id="PF20780"/>
    </source>
</evidence>
<organism evidence="4 5">
    <name type="scientific">Prevotella jejuni</name>
    <dbReference type="NCBI Taxonomy" id="1177574"/>
    <lineage>
        <taxon>Bacteria</taxon>
        <taxon>Pseudomonadati</taxon>
        <taxon>Bacteroidota</taxon>
        <taxon>Bacteroidia</taxon>
        <taxon>Bacteroidales</taxon>
        <taxon>Prevotellaceae</taxon>
        <taxon>Prevotella</taxon>
    </lineage>
</organism>
<accession>A0A2N9QSA1</accession>
<feature type="domain" description="Type VI secretion system TssR-like second" evidence="2">
    <location>
        <begin position="172"/>
        <end position="244"/>
    </location>
</feature>
<dbReference type="KEGG" id="pje:CRM71_15280"/>
<gene>
    <name evidence="4" type="ORF">SAMN06265364_11444</name>
</gene>